<evidence type="ECO:0000256" key="1">
    <source>
        <dbReference type="ARBA" id="ARBA00022603"/>
    </source>
</evidence>
<evidence type="ECO:0000256" key="3">
    <source>
        <dbReference type="ARBA" id="ARBA00022723"/>
    </source>
</evidence>
<dbReference type="GO" id="GO:0033528">
    <property type="term" value="P:S-methylmethionine cycle"/>
    <property type="evidence" value="ECO:0007669"/>
    <property type="project" value="TreeGrafter"/>
</dbReference>
<dbReference type="Proteomes" id="UP000503482">
    <property type="component" value="Chromosome"/>
</dbReference>
<evidence type="ECO:0000256" key="6">
    <source>
        <dbReference type="PIRSR" id="PIRSR037505-2"/>
    </source>
</evidence>
<dbReference type="InterPro" id="IPR017226">
    <property type="entry name" value="BHMT-like"/>
</dbReference>
<dbReference type="EMBL" id="CP053840">
    <property type="protein sequence ID" value="QKF66915.1"/>
    <property type="molecule type" value="Genomic_DNA"/>
</dbReference>
<dbReference type="InterPro" id="IPR051486">
    <property type="entry name" value="Hcy_S-methyltransferase"/>
</dbReference>
<dbReference type="PROSITE" id="PS50970">
    <property type="entry name" value="HCY"/>
    <property type="match status" value="1"/>
</dbReference>
<evidence type="ECO:0000256" key="5">
    <source>
        <dbReference type="ARBA" id="ARBA00076752"/>
    </source>
</evidence>
<name>A0AAE7BAH9_9BACT</name>
<dbReference type="GO" id="GO:0008270">
    <property type="term" value="F:zinc ion binding"/>
    <property type="evidence" value="ECO:0007669"/>
    <property type="project" value="InterPro"/>
</dbReference>
<proteinExistence type="predicted"/>
<evidence type="ECO:0000256" key="2">
    <source>
        <dbReference type="ARBA" id="ARBA00022679"/>
    </source>
</evidence>
<dbReference type="KEGG" id="avp:AVENP_1361"/>
<dbReference type="PANTHER" id="PTHR46015:SF1">
    <property type="entry name" value="HOMOCYSTEINE S-METHYLTRANSFERASE-LIKE ISOFORM 1"/>
    <property type="match status" value="1"/>
</dbReference>
<dbReference type="PANTHER" id="PTHR46015">
    <property type="entry name" value="ZGC:172121"/>
    <property type="match status" value="1"/>
</dbReference>
<evidence type="ECO:0000256" key="7">
    <source>
        <dbReference type="PROSITE-ProRule" id="PRU00333"/>
    </source>
</evidence>
<feature type="binding site" evidence="7">
    <location>
        <position position="294"/>
    </location>
    <ligand>
        <name>Zn(2+)</name>
        <dbReference type="ChEBI" id="CHEBI:29105"/>
    </ligand>
</feature>
<comment type="cofactor">
    <cofactor evidence="6">
        <name>Zn(2+)</name>
        <dbReference type="ChEBI" id="CHEBI:29105"/>
    </cofactor>
    <text evidence="6">Binds 1 zinc ion per subunit.</text>
</comment>
<keyword evidence="3 6" id="KW-0479">Metal-binding</keyword>
<protein>
    <recommendedName>
        <fullName evidence="5">S-methylmethionine:homocysteine methyltransferase</fullName>
    </recommendedName>
</protein>
<evidence type="ECO:0000259" key="8">
    <source>
        <dbReference type="PROSITE" id="PS50970"/>
    </source>
</evidence>
<gene>
    <name evidence="9" type="primary">mmuM</name>
    <name evidence="9" type="ORF">AVENP_1361</name>
</gene>
<dbReference type="InterPro" id="IPR036589">
    <property type="entry name" value="HCY_dom_sf"/>
</dbReference>
<keyword evidence="2 7" id="KW-0808">Transferase</keyword>
<evidence type="ECO:0000313" key="9">
    <source>
        <dbReference type="EMBL" id="QKF66915.1"/>
    </source>
</evidence>
<keyword evidence="4 6" id="KW-0862">Zinc</keyword>
<dbReference type="GO" id="GO:0008898">
    <property type="term" value="F:S-adenosylmethionine-homocysteine S-methyltransferase activity"/>
    <property type="evidence" value="ECO:0007669"/>
    <property type="project" value="TreeGrafter"/>
</dbReference>
<dbReference type="RefSeq" id="WP_128358814.1">
    <property type="nucleotide sequence ID" value="NZ_CP053840.1"/>
</dbReference>
<evidence type="ECO:0000256" key="4">
    <source>
        <dbReference type="ARBA" id="ARBA00022833"/>
    </source>
</evidence>
<keyword evidence="10" id="KW-1185">Reference proteome</keyword>
<feature type="domain" description="Hcy-binding" evidence="8">
    <location>
        <begin position="2"/>
        <end position="308"/>
    </location>
</feature>
<dbReference type="GO" id="GO:0032259">
    <property type="term" value="P:methylation"/>
    <property type="evidence" value="ECO:0007669"/>
    <property type="project" value="UniProtKB-KW"/>
</dbReference>
<organism evidence="9 10">
    <name type="scientific">Arcobacter venerupis</name>
    <dbReference type="NCBI Taxonomy" id="1054033"/>
    <lineage>
        <taxon>Bacteria</taxon>
        <taxon>Pseudomonadati</taxon>
        <taxon>Campylobacterota</taxon>
        <taxon>Epsilonproteobacteria</taxon>
        <taxon>Campylobacterales</taxon>
        <taxon>Arcobacteraceae</taxon>
        <taxon>Arcobacter</taxon>
    </lineage>
</organism>
<keyword evidence="1 7" id="KW-0489">Methyltransferase</keyword>
<dbReference type="Pfam" id="PF02574">
    <property type="entry name" value="S-methyl_trans"/>
    <property type="match status" value="1"/>
</dbReference>
<feature type="binding site" evidence="7">
    <location>
        <position position="293"/>
    </location>
    <ligand>
        <name>Zn(2+)</name>
        <dbReference type="ChEBI" id="CHEBI:29105"/>
    </ligand>
</feature>
<dbReference type="GO" id="GO:0009086">
    <property type="term" value="P:methionine biosynthetic process"/>
    <property type="evidence" value="ECO:0007669"/>
    <property type="project" value="InterPro"/>
</dbReference>
<sequence length="310" mass="34454">MSKIKEILKNQKVLIIDGATGTELERKGYDINDSLWSAKFLIENPKAIYEVHKDYLEAGSDCITTLSYQATFEGFEKKGLTQSQAKELLQSSVKLAIQARDEFWANNESINRIKPLVAASVGPYGAYLADGSEFRGNYGLSEDELVNFHRKRMQALIEAKPDLLACETVPCLIEAKAYVKLLEEFPSTQAWISFSAKDGNHINSGESIKECAKFLDDKEQIVAIGINCTAPQYIESLIEQIKEVSTKPIIVYPNGGAAYDGATKTWSTQANTKDYGKMAFMWYEKGASVIGGCCQTTPNDIEQIASWVRK</sequence>
<dbReference type="PIRSF" id="PIRSF037505">
    <property type="entry name" value="Betaine_HMT"/>
    <property type="match status" value="1"/>
</dbReference>
<dbReference type="Gene3D" id="3.20.20.330">
    <property type="entry name" value="Homocysteine-binding-like domain"/>
    <property type="match status" value="1"/>
</dbReference>
<dbReference type="InterPro" id="IPR003726">
    <property type="entry name" value="HCY_dom"/>
</dbReference>
<evidence type="ECO:0000313" key="10">
    <source>
        <dbReference type="Proteomes" id="UP000503482"/>
    </source>
</evidence>
<accession>A0AAE7BAH9</accession>
<dbReference type="AlphaFoldDB" id="A0AAE7BAH9"/>
<reference evidence="9 10" key="1">
    <citation type="submission" date="2020-05" db="EMBL/GenBank/DDBJ databases">
        <title>Complete genome sequencing of Campylobacter and Arcobacter type strains.</title>
        <authorList>
            <person name="Miller W.G."/>
            <person name="Yee E."/>
        </authorList>
    </citation>
    <scope>NUCLEOTIDE SEQUENCE [LARGE SCALE GENOMIC DNA]</scope>
    <source>
        <strain evidence="9 10">LMG 26156</strain>
    </source>
</reference>
<dbReference type="SUPFAM" id="SSF82282">
    <property type="entry name" value="Homocysteine S-methyltransferase"/>
    <property type="match status" value="1"/>
</dbReference>
<dbReference type="NCBIfam" id="NF007020">
    <property type="entry name" value="PRK09485.1"/>
    <property type="match status" value="1"/>
</dbReference>
<dbReference type="FunFam" id="3.20.20.330:FF:000002">
    <property type="entry name" value="Homocysteine S-methyltransferase"/>
    <property type="match status" value="1"/>
</dbReference>
<feature type="binding site" evidence="6 7">
    <location>
        <position position="228"/>
    </location>
    <ligand>
        <name>Zn(2+)</name>
        <dbReference type="ChEBI" id="CHEBI:29105"/>
    </ligand>
</feature>